<gene>
    <name evidence="6" type="ORF">J1N35_024582</name>
</gene>
<keyword evidence="4" id="KW-0788">Thiol protease</keyword>
<evidence type="ECO:0000256" key="4">
    <source>
        <dbReference type="ARBA" id="ARBA00022807"/>
    </source>
</evidence>
<organism evidence="6 7">
    <name type="scientific">Gossypium stocksii</name>
    <dbReference type="NCBI Taxonomy" id="47602"/>
    <lineage>
        <taxon>Eukaryota</taxon>
        <taxon>Viridiplantae</taxon>
        <taxon>Streptophyta</taxon>
        <taxon>Embryophyta</taxon>
        <taxon>Tracheophyta</taxon>
        <taxon>Spermatophyta</taxon>
        <taxon>Magnoliopsida</taxon>
        <taxon>eudicotyledons</taxon>
        <taxon>Gunneridae</taxon>
        <taxon>Pentapetalae</taxon>
        <taxon>rosids</taxon>
        <taxon>malvids</taxon>
        <taxon>Malvales</taxon>
        <taxon>Malvaceae</taxon>
        <taxon>Malvoideae</taxon>
        <taxon>Gossypium</taxon>
    </lineage>
</organism>
<reference evidence="6 7" key="1">
    <citation type="journal article" date="2021" name="Plant Biotechnol. J.">
        <title>Multi-omics assisted identification of the key and species-specific regulatory components of drought-tolerant mechanisms in Gossypium stocksii.</title>
        <authorList>
            <person name="Yu D."/>
            <person name="Ke L."/>
            <person name="Zhang D."/>
            <person name="Wu Y."/>
            <person name="Sun Y."/>
            <person name="Mei J."/>
            <person name="Sun J."/>
            <person name="Sun Y."/>
        </authorList>
    </citation>
    <scope>NUCLEOTIDE SEQUENCE [LARGE SCALE GENOMIC DNA]</scope>
    <source>
        <strain evidence="7">cv. E1</strain>
        <tissue evidence="6">Leaf</tissue>
    </source>
</reference>
<name>A0A9D3V4Z2_9ROSI</name>
<keyword evidence="2" id="KW-0645">Protease</keyword>
<dbReference type="OrthoDB" id="785633at2759"/>
<evidence type="ECO:0000313" key="7">
    <source>
        <dbReference type="Proteomes" id="UP000828251"/>
    </source>
</evidence>
<keyword evidence="3" id="KW-0378">Hydrolase</keyword>
<dbReference type="Gene3D" id="3.90.70.10">
    <property type="entry name" value="Cysteine proteinases"/>
    <property type="match status" value="1"/>
</dbReference>
<evidence type="ECO:0000256" key="3">
    <source>
        <dbReference type="ARBA" id="ARBA00022801"/>
    </source>
</evidence>
<accession>A0A9D3V4Z2</accession>
<comment type="caution">
    <text evidence="6">The sequence shown here is derived from an EMBL/GenBank/DDBJ whole genome shotgun (WGS) entry which is preliminary data.</text>
</comment>
<dbReference type="Pfam" id="PF00112">
    <property type="entry name" value="Peptidase_C1"/>
    <property type="match status" value="1"/>
</dbReference>
<feature type="domain" description="Peptidase C1A papain C-terminal" evidence="5">
    <location>
        <begin position="13"/>
        <end position="76"/>
    </location>
</feature>
<dbReference type="SUPFAM" id="SSF54001">
    <property type="entry name" value="Cysteine proteinases"/>
    <property type="match status" value="1"/>
</dbReference>
<dbReference type="GO" id="GO:0008234">
    <property type="term" value="F:cysteine-type peptidase activity"/>
    <property type="evidence" value="ECO:0007669"/>
    <property type="project" value="UniProtKB-KW"/>
</dbReference>
<keyword evidence="7" id="KW-1185">Reference proteome</keyword>
<dbReference type="PANTHER" id="PTHR12411">
    <property type="entry name" value="CYSTEINE PROTEASE FAMILY C1-RELATED"/>
    <property type="match status" value="1"/>
</dbReference>
<dbReference type="GO" id="GO:0006508">
    <property type="term" value="P:proteolysis"/>
    <property type="evidence" value="ECO:0007669"/>
    <property type="project" value="UniProtKB-KW"/>
</dbReference>
<proteinExistence type="inferred from homology"/>
<evidence type="ECO:0000259" key="5">
    <source>
        <dbReference type="Pfam" id="PF00112"/>
    </source>
</evidence>
<evidence type="ECO:0000256" key="1">
    <source>
        <dbReference type="ARBA" id="ARBA00008455"/>
    </source>
</evidence>
<evidence type="ECO:0000256" key="2">
    <source>
        <dbReference type="ARBA" id="ARBA00022670"/>
    </source>
</evidence>
<dbReference type="EMBL" id="JAIQCV010000008">
    <property type="protein sequence ID" value="KAH1072254.1"/>
    <property type="molecule type" value="Genomic_DNA"/>
</dbReference>
<dbReference type="InterPro" id="IPR013128">
    <property type="entry name" value="Peptidase_C1A"/>
</dbReference>
<evidence type="ECO:0000313" key="6">
    <source>
        <dbReference type="EMBL" id="KAH1072254.1"/>
    </source>
</evidence>
<dbReference type="InterPro" id="IPR038765">
    <property type="entry name" value="Papain-like_cys_pep_sf"/>
</dbReference>
<sequence length="83" mass="9463">MLIGKNKSRRYTFKVVAGISKIVTDDLISLSEQELVDYDTLYNEGCNGGLMDSAFEFFIKNGGIDTEEDYPYRASEKLHIFQL</sequence>
<protein>
    <recommendedName>
        <fullName evidence="5">Peptidase C1A papain C-terminal domain-containing protein</fullName>
    </recommendedName>
</protein>
<dbReference type="InterPro" id="IPR000668">
    <property type="entry name" value="Peptidase_C1A_C"/>
</dbReference>
<dbReference type="Proteomes" id="UP000828251">
    <property type="component" value="Unassembled WGS sequence"/>
</dbReference>
<dbReference type="AlphaFoldDB" id="A0A9D3V4Z2"/>
<comment type="similarity">
    <text evidence="1">Belongs to the peptidase C1 family.</text>
</comment>